<evidence type="ECO:0000313" key="2">
    <source>
        <dbReference type="Proteomes" id="UP000434957"/>
    </source>
</evidence>
<proteinExistence type="predicted"/>
<comment type="caution">
    <text evidence="1">The sequence shown here is derived from an EMBL/GenBank/DDBJ whole genome shotgun (WGS) entry which is preliminary data.</text>
</comment>
<name>A0A6A4G1Z2_9STRA</name>
<organism evidence="1 2">
    <name type="scientific">Phytophthora rubi</name>
    <dbReference type="NCBI Taxonomy" id="129364"/>
    <lineage>
        <taxon>Eukaryota</taxon>
        <taxon>Sar</taxon>
        <taxon>Stramenopiles</taxon>
        <taxon>Oomycota</taxon>
        <taxon>Peronosporomycetes</taxon>
        <taxon>Peronosporales</taxon>
        <taxon>Peronosporaceae</taxon>
        <taxon>Phytophthora</taxon>
    </lineage>
</organism>
<accession>A0A6A4G1Z2</accession>
<reference evidence="1 2" key="1">
    <citation type="submission" date="2018-08" db="EMBL/GenBank/DDBJ databases">
        <title>Genomic investigation of the strawberry pathogen Phytophthora fragariae indicates pathogenicity is determined by transcriptional variation in three key races.</title>
        <authorList>
            <person name="Adams T.M."/>
            <person name="Armitage A.D."/>
            <person name="Sobczyk M.K."/>
            <person name="Bates H.J."/>
            <person name="Dunwell J.M."/>
            <person name="Nellist C.F."/>
            <person name="Harrison R.J."/>
        </authorList>
    </citation>
    <scope>NUCLEOTIDE SEQUENCE [LARGE SCALE GENOMIC DNA]</scope>
    <source>
        <strain evidence="1 2">SCRP333</strain>
    </source>
</reference>
<dbReference type="AlphaFoldDB" id="A0A6A4G1Z2"/>
<gene>
    <name evidence="1" type="ORF">PR003_g939</name>
</gene>
<evidence type="ECO:0000313" key="1">
    <source>
        <dbReference type="EMBL" id="KAE9359085.1"/>
    </source>
</evidence>
<dbReference type="EMBL" id="QXFT01000023">
    <property type="protein sequence ID" value="KAE9359085.1"/>
    <property type="molecule type" value="Genomic_DNA"/>
</dbReference>
<sequence>MIRDLALDSVLLAKYKPAKVDSFKKIVLSETLWVMEEITLKLFDPIHKCIAHFEKDSLSFGGFVELLQHGVNNDDISGIEKAIQAMFRKKIKTVGNSSWQARCE</sequence>
<keyword evidence="2" id="KW-1185">Reference proteome</keyword>
<protein>
    <submittedName>
        <fullName evidence="1">Uncharacterized protein</fullName>
    </submittedName>
</protein>
<dbReference type="Proteomes" id="UP000434957">
    <property type="component" value="Unassembled WGS sequence"/>
</dbReference>